<dbReference type="EMBL" id="VOIH02000002">
    <property type="protein sequence ID" value="KAF3454148.1"/>
    <property type="molecule type" value="Genomic_DNA"/>
</dbReference>
<dbReference type="Proteomes" id="UP000796880">
    <property type="component" value="Unassembled WGS sequence"/>
</dbReference>
<evidence type="ECO:0000313" key="2">
    <source>
        <dbReference type="Proteomes" id="UP000796880"/>
    </source>
</evidence>
<keyword evidence="2" id="KW-1185">Reference proteome</keyword>
<protein>
    <submittedName>
        <fullName evidence="1">Uncharacterized protein</fullName>
    </submittedName>
</protein>
<proteinExistence type="predicted"/>
<comment type="caution">
    <text evidence="1">The sequence shown here is derived from an EMBL/GenBank/DDBJ whole genome shotgun (WGS) entry which is preliminary data.</text>
</comment>
<accession>A0A8K0MQE4</accession>
<reference evidence="1" key="1">
    <citation type="submission" date="2020-03" db="EMBL/GenBank/DDBJ databases">
        <title>A high-quality chromosome-level genome assembly of a woody plant with both climbing and erect habits, Rhamnella rubrinervis.</title>
        <authorList>
            <person name="Lu Z."/>
            <person name="Yang Y."/>
            <person name="Zhu X."/>
            <person name="Sun Y."/>
        </authorList>
    </citation>
    <scope>NUCLEOTIDE SEQUENCE</scope>
    <source>
        <strain evidence="1">BYM</strain>
        <tissue evidence="1">Leaf</tissue>
    </source>
</reference>
<gene>
    <name evidence="1" type="ORF">FNV43_RR04595</name>
</gene>
<dbReference type="AlphaFoldDB" id="A0A8K0MQE4"/>
<evidence type="ECO:0000313" key="1">
    <source>
        <dbReference type="EMBL" id="KAF3454148.1"/>
    </source>
</evidence>
<sequence length="80" mass="8924">MESKSKPPYSKFPAAIDFSSKEGGMILETNPSAKHFGIQRKPLPVEHSGLLYEANRRRASLSAGNMLEIFAIDGLWNFKN</sequence>
<name>A0A8K0MQE4_9ROSA</name>
<organism evidence="1 2">
    <name type="scientific">Rhamnella rubrinervis</name>
    <dbReference type="NCBI Taxonomy" id="2594499"/>
    <lineage>
        <taxon>Eukaryota</taxon>
        <taxon>Viridiplantae</taxon>
        <taxon>Streptophyta</taxon>
        <taxon>Embryophyta</taxon>
        <taxon>Tracheophyta</taxon>
        <taxon>Spermatophyta</taxon>
        <taxon>Magnoliopsida</taxon>
        <taxon>eudicotyledons</taxon>
        <taxon>Gunneridae</taxon>
        <taxon>Pentapetalae</taxon>
        <taxon>rosids</taxon>
        <taxon>fabids</taxon>
        <taxon>Rosales</taxon>
        <taxon>Rhamnaceae</taxon>
        <taxon>rhamnoid group</taxon>
        <taxon>Rhamneae</taxon>
        <taxon>Rhamnella</taxon>
    </lineage>
</organism>
<dbReference type="OrthoDB" id="10256906at2759"/>